<gene>
    <name evidence="9" type="ORF">ACMD2_25202</name>
</gene>
<evidence type="ECO:0000256" key="3">
    <source>
        <dbReference type="ARBA" id="ARBA00022884"/>
    </source>
</evidence>
<comment type="subcellular location">
    <subcellularLocation>
        <location evidence="2">Nucleus</location>
    </subcellularLocation>
</comment>
<feature type="region of interest" description="Disordered" evidence="6">
    <location>
        <begin position="318"/>
        <end position="450"/>
    </location>
</feature>
<dbReference type="InterPro" id="IPR002344">
    <property type="entry name" value="Lupus_La"/>
</dbReference>
<dbReference type="GO" id="GO:0006396">
    <property type="term" value="P:RNA processing"/>
    <property type="evidence" value="ECO:0007669"/>
    <property type="project" value="InterPro"/>
</dbReference>
<sequence length="450" mass="48970">MAEETQEVHDDRGAAATLSRAPLNASTSRLNAAAPAFVPRSAAAAAAAAPRHRAAKIHRALELPLAPPHAAAIQAFPVAAPPLGRAILVPVPNHGAFEYYDEEFEVAARVAAEPSTAPPPEEGLPEAVIRKIKKQVEYYFSDANLATTEILMRFIGKDPEGFVPISVVASFKKIRALVHDNSLLAAALSTSTQLHVSDDGKKVRRKKPFTEADLEEVQSRIIFAENLPENHCYQNLMRVFSAVGSVKSIRTCYPQNSDGTTAAVNRSSKNDMVLCNKVHAFVEYETVEDAKIAVNKLNGETNWRNGLRVRPLLDCVKHGTGRGRKDGHEGDDARDGDFINTINQPKGEQADDKAHFEHHDEENFVDKEGGTRRGRGQDRGGKCRGKGQHHHYSTNRNIGHAVGTPPLTHPMHPEHPTAATKQPPGPRMPDGTRGFTFGRGKPITNPISSS</sequence>
<dbReference type="InterPro" id="IPR035979">
    <property type="entry name" value="RBD_domain_sf"/>
</dbReference>
<protein>
    <submittedName>
        <fullName evidence="9">La-related protein 6B</fullName>
    </submittedName>
</protein>
<dbReference type="SUPFAM" id="SSF54928">
    <property type="entry name" value="RNA-binding domain, RBD"/>
    <property type="match status" value="1"/>
</dbReference>
<evidence type="ECO:0000256" key="4">
    <source>
        <dbReference type="ARBA" id="ARBA00023242"/>
    </source>
</evidence>
<dbReference type="CDD" id="cd08033">
    <property type="entry name" value="LARP_6"/>
    <property type="match status" value="1"/>
</dbReference>
<evidence type="ECO:0000259" key="7">
    <source>
        <dbReference type="PROSITE" id="PS50102"/>
    </source>
</evidence>
<dbReference type="GO" id="GO:1990904">
    <property type="term" value="C:ribonucleoprotein complex"/>
    <property type="evidence" value="ECO:0007669"/>
    <property type="project" value="InterPro"/>
</dbReference>
<dbReference type="Gene3D" id="1.10.10.10">
    <property type="entry name" value="Winged helix-like DNA-binding domain superfamily/Winged helix DNA-binding domain"/>
    <property type="match status" value="1"/>
</dbReference>
<dbReference type="Gene3D" id="3.30.70.330">
    <property type="match status" value="1"/>
</dbReference>
<evidence type="ECO:0000313" key="10">
    <source>
        <dbReference type="Proteomes" id="UP000092600"/>
    </source>
</evidence>
<dbReference type="Proteomes" id="UP000092600">
    <property type="component" value="Unassembled WGS sequence"/>
</dbReference>
<evidence type="ECO:0000256" key="6">
    <source>
        <dbReference type="SAM" id="MobiDB-lite"/>
    </source>
</evidence>
<dbReference type="InterPro" id="IPR045180">
    <property type="entry name" value="La_dom_prot"/>
</dbReference>
<evidence type="ECO:0000259" key="8">
    <source>
        <dbReference type="PROSITE" id="PS50961"/>
    </source>
</evidence>
<reference evidence="9 10" key="1">
    <citation type="journal article" date="2016" name="DNA Res.">
        <title>The draft genome of MD-2 pineapple using hybrid error correction of long reads.</title>
        <authorList>
            <person name="Redwan R.M."/>
            <person name="Saidin A."/>
            <person name="Kumar S.V."/>
        </authorList>
    </citation>
    <scope>NUCLEOTIDE SEQUENCE [LARGE SCALE GENOMIC DNA]</scope>
    <source>
        <strain evidence="10">cv. MD2</strain>
        <tissue evidence="9">Leaf</tissue>
    </source>
</reference>
<feature type="compositionally biased region" description="Basic residues" evidence="6">
    <location>
        <begin position="382"/>
        <end position="393"/>
    </location>
</feature>
<dbReference type="InterPro" id="IPR006630">
    <property type="entry name" value="La_HTH"/>
</dbReference>
<comment type="caution">
    <text evidence="9">The sequence shown here is derived from an EMBL/GenBank/DDBJ whole genome shotgun (WGS) entry which is preliminary data.</text>
</comment>
<organism evidence="9 10">
    <name type="scientific">Ananas comosus</name>
    <name type="common">Pineapple</name>
    <name type="synonym">Ananas ananas</name>
    <dbReference type="NCBI Taxonomy" id="4615"/>
    <lineage>
        <taxon>Eukaryota</taxon>
        <taxon>Viridiplantae</taxon>
        <taxon>Streptophyta</taxon>
        <taxon>Embryophyta</taxon>
        <taxon>Tracheophyta</taxon>
        <taxon>Spermatophyta</taxon>
        <taxon>Magnoliopsida</taxon>
        <taxon>Liliopsida</taxon>
        <taxon>Poales</taxon>
        <taxon>Bromeliaceae</taxon>
        <taxon>Bromelioideae</taxon>
        <taxon>Ananas</taxon>
    </lineage>
</organism>
<dbReference type="InterPro" id="IPR036390">
    <property type="entry name" value="WH_DNA-bd_sf"/>
</dbReference>
<feature type="compositionally biased region" description="Basic and acidic residues" evidence="6">
    <location>
        <begin position="348"/>
        <end position="381"/>
    </location>
</feature>
<dbReference type="SUPFAM" id="SSF46785">
    <property type="entry name" value="Winged helix' DNA-binding domain"/>
    <property type="match status" value="1"/>
</dbReference>
<feature type="compositionally biased region" description="Basic and acidic residues" evidence="6">
    <location>
        <begin position="1"/>
        <end position="13"/>
    </location>
</feature>
<dbReference type="AlphaFoldDB" id="A0A199UQK9"/>
<keyword evidence="4" id="KW-0539">Nucleus</keyword>
<dbReference type="PROSITE" id="PS50102">
    <property type="entry name" value="RRM"/>
    <property type="match status" value="1"/>
</dbReference>
<feature type="domain" description="RRM" evidence="7">
    <location>
        <begin position="220"/>
        <end position="310"/>
    </location>
</feature>
<feature type="domain" description="HTH La-type RNA-binding" evidence="8">
    <location>
        <begin position="122"/>
        <end position="213"/>
    </location>
</feature>
<keyword evidence="3 5" id="KW-0694">RNA-binding</keyword>
<dbReference type="PANTHER" id="PTHR22792:SF66">
    <property type="entry name" value="LA-RELATED PROTEIN 6B"/>
    <property type="match status" value="1"/>
</dbReference>
<dbReference type="EMBL" id="LSRQ01005867">
    <property type="protein sequence ID" value="OAY66885.1"/>
    <property type="molecule type" value="Genomic_DNA"/>
</dbReference>
<evidence type="ECO:0000256" key="2">
    <source>
        <dbReference type="ARBA" id="ARBA00004123"/>
    </source>
</evidence>
<feature type="compositionally biased region" description="Basic and acidic residues" evidence="6">
    <location>
        <begin position="323"/>
        <end position="337"/>
    </location>
</feature>
<feature type="region of interest" description="Disordered" evidence="6">
    <location>
        <begin position="1"/>
        <end position="25"/>
    </location>
</feature>
<dbReference type="InterPro" id="IPR036388">
    <property type="entry name" value="WH-like_DNA-bd_sf"/>
</dbReference>
<proteinExistence type="predicted"/>
<evidence type="ECO:0000256" key="1">
    <source>
        <dbReference type="ARBA" id="ARBA00002339"/>
    </source>
</evidence>
<dbReference type="FunFam" id="1.10.10.10:FF:000158">
    <property type="entry name" value="La ribonucleoprotein domain family member 7"/>
    <property type="match status" value="1"/>
</dbReference>
<accession>A0A199UQK9</accession>
<dbReference type="STRING" id="4615.A0A199UQK9"/>
<dbReference type="PANTHER" id="PTHR22792">
    <property type="entry name" value="LUPUS LA PROTEIN-RELATED"/>
    <property type="match status" value="1"/>
</dbReference>
<comment type="function">
    <text evidence="1">Transcriptional regulator.</text>
</comment>
<dbReference type="InterPro" id="IPR000504">
    <property type="entry name" value="RRM_dom"/>
</dbReference>
<dbReference type="GO" id="GO:0005634">
    <property type="term" value="C:nucleus"/>
    <property type="evidence" value="ECO:0007669"/>
    <property type="project" value="UniProtKB-SubCell"/>
</dbReference>
<dbReference type="InterPro" id="IPR012677">
    <property type="entry name" value="Nucleotide-bd_a/b_plait_sf"/>
</dbReference>
<dbReference type="Pfam" id="PF05383">
    <property type="entry name" value="La"/>
    <property type="match status" value="1"/>
</dbReference>
<dbReference type="PROSITE" id="PS50961">
    <property type="entry name" value="HTH_LA"/>
    <property type="match status" value="1"/>
</dbReference>
<dbReference type="SMART" id="SM00715">
    <property type="entry name" value="LA"/>
    <property type="match status" value="1"/>
</dbReference>
<dbReference type="GO" id="GO:0003729">
    <property type="term" value="F:mRNA binding"/>
    <property type="evidence" value="ECO:0007669"/>
    <property type="project" value="TreeGrafter"/>
</dbReference>
<dbReference type="PRINTS" id="PR00302">
    <property type="entry name" value="LUPUSLA"/>
</dbReference>
<evidence type="ECO:0000256" key="5">
    <source>
        <dbReference type="PROSITE-ProRule" id="PRU00332"/>
    </source>
</evidence>
<name>A0A199UQK9_ANACO</name>
<evidence type="ECO:0000313" key="9">
    <source>
        <dbReference type="EMBL" id="OAY66885.1"/>
    </source>
</evidence>